<dbReference type="KEGG" id="vg:2653366"/>
<reference evidence="1 2" key="1">
    <citation type="journal article" date="2003" name="J. Bacteriol.">
        <title>Genome analysis of a novel Shiga toxin 1 (Stx1)-converting phage which is closely related to Stx2-converting phages but not to other Stx1-converting phages.</title>
        <authorList>
            <person name="Sato T."/>
            <person name="Shimizu T."/>
            <person name="Watarai M."/>
            <person name="Kobayashi M."/>
            <person name="Kano S."/>
            <person name="Hamabata T."/>
            <person name="Takeda Y."/>
            <person name="Yamasaki S."/>
        </authorList>
    </citation>
    <scope>NUCLEOTIDE SEQUENCE</scope>
    <source>
        <strain evidence="1">Stx2 phage-II</strain>
    </source>
</reference>
<evidence type="ECO:0000313" key="2">
    <source>
        <dbReference type="Proteomes" id="UP000000983"/>
    </source>
</evidence>
<dbReference type="Proteomes" id="UP000000983">
    <property type="component" value="Segment"/>
</dbReference>
<dbReference type="EMBL" id="AP005154">
    <property type="protein sequence ID" value="BAC78000.1"/>
    <property type="molecule type" value="Genomic_DNA"/>
</dbReference>
<evidence type="ECO:0000313" key="1">
    <source>
        <dbReference type="EMBL" id="BAC78000.1"/>
    </source>
</evidence>
<name>Q7Y2W3_9CAUD</name>
<accession>Q7Y2W3</accession>
<proteinExistence type="predicted"/>
<organism evidence="1 2">
    <name type="scientific">Escherichia phage Stx2 II</name>
    <dbReference type="NCBI Taxonomy" id="194949"/>
    <lineage>
        <taxon>Viruses</taxon>
        <taxon>Duplodnaviria</taxon>
        <taxon>Heunggongvirae</taxon>
        <taxon>Uroviricota</taxon>
        <taxon>Caudoviricetes</taxon>
        <taxon>Sepvirinae</taxon>
        <taxon>Traversvirus</taxon>
        <taxon>Traversvirus II</taxon>
    </lineage>
</organism>
<keyword evidence="2" id="KW-1185">Reference proteome</keyword>
<protein>
    <submittedName>
        <fullName evidence="1">Uncharacterized protein</fullName>
    </submittedName>
</protein>
<sequence length="101" mass="12009">MLRSQPRFCATGSILTESAKQHPLHQWVNISLFQWNWRIIVLRQNIHCLRYPAYHCINTYLFVRSRKQPEYARGQVVADKTFRNTLHCGPLRILRIQHLPG</sequence>
<dbReference type="GeneID" id="2653366"/>
<dbReference type="RefSeq" id="NP_859263.1">
    <property type="nucleotide sequence ID" value="NC_004914.3"/>
</dbReference>